<name>A0AAU7DUP5_9MICO</name>
<reference evidence="1" key="1">
    <citation type="submission" date="2024-02" db="EMBL/GenBank/DDBJ databases">
        <title>Tomenella chthoni gen. nov. sp. nov., a member of the family Jonesiaceae isolated from bat guano.</title>
        <authorList>
            <person name="Miller S.L."/>
            <person name="King J."/>
            <person name="Sankaranarayanan K."/>
            <person name="Lawson P.A."/>
        </authorList>
    </citation>
    <scope>NUCLEOTIDE SEQUENCE</scope>
    <source>
        <strain evidence="1">BS-20</strain>
    </source>
</reference>
<accession>A0AAU7DUP5</accession>
<gene>
    <name evidence="1" type="ORF">V5R04_13210</name>
</gene>
<organism evidence="1">
    <name type="scientific">Jonesiaceae bacterium BS-20</name>
    <dbReference type="NCBI Taxonomy" id="3120821"/>
    <lineage>
        <taxon>Bacteria</taxon>
        <taxon>Bacillati</taxon>
        <taxon>Actinomycetota</taxon>
        <taxon>Actinomycetes</taxon>
        <taxon>Micrococcales</taxon>
        <taxon>Jonesiaceae</taxon>
    </lineage>
</organism>
<dbReference type="AlphaFoldDB" id="A0AAU7DUP5"/>
<proteinExistence type="predicted"/>
<evidence type="ECO:0000313" key="1">
    <source>
        <dbReference type="EMBL" id="XBH21161.1"/>
    </source>
</evidence>
<dbReference type="Pfam" id="PF08877">
    <property type="entry name" value="MepB-like"/>
    <property type="match status" value="1"/>
</dbReference>
<dbReference type="Gene3D" id="3.40.1350.140">
    <property type="entry name" value="MepB-like"/>
    <property type="match status" value="1"/>
</dbReference>
<dbReference type="InterPro" id="IPR011235">
    <property type="entry name" value="MepB-like"/>
</dbReference>
<sequence>MADRSIEVLSVSPEPDNASYGAQILETSSGTIRVREGNVTPTKPGVFIAVWRRLESGKTGPFTHSDGVDFLLVTAQENEQAGSFLIPTATLATRSIVSVAGKGGKRGFRLYPPWLTELNPQATRSQRWQAEFFQSIAALPHLPC</sequence>
<protein>
    <submittedName>
        <fullName evidence="1">MepB family protein</fullName>
    </submittedName>
</protein>
<dbReference type="EMBL" id="CP146203">
    <property type="protein sequence ID" value="XBH21161.1"/>
    <property type="molecule type" value="Genomic_DNA"/>
</dbReference>
<dbReference type="InterPro" id="IPR038231">
    <property type="entry name" value="MepB-like_sf"/>
</dbReference>